<accession>A0A3P9NY58</accession>
<dbReference type="AlphaFoldDB" id="A0A3P9NY58"/>
<name>A0A3P9NY58_POERE</name>
<dbReference type="Proteomes" id="UP000242638">
    <property type="component" value="Unassembled WGS sequence"/>
</dbReference>
<dbReference type="Pfam" id="PF18039">
    <property type="entry name" value="UBA_6"/>
    <property type="match status" value="1"/>
</dbReference>
<dbReference type="STRING" id="8081.ENSPREP00000014507"/>
<feature type="region of interest" description="Disordered" evidence="1">
    <location>
        <begin position="138"/>
        <end position="164"/>
    </location>
</feature>
<proteinExistence type="predicted"/>
<reference evidence="4" key="1">
    <citation type="submission" date="2013-11" db="EMBL/GenBank/DDBJ databases">
        <title>The genomic landscape of the Guanapo guppy.</title>
        <authorList>
            <person name="Kuenstner A."/>
            <person name="Dreyer C."/>
        </authorList>
    </citation>
    <scope>NUCLEOTIDE SEQUENCE</scope>
    <source>
        <strain evidence="4">Guanapo</strain>
    </source>
</reference>
<feature type="domain" description="Rege-1 UBA-like" evidence="2">
    <location>
        <begin position="6"/>
        <end position="42"/>
    </location>
</feature>
<reference evidence="3" key="3">
    <citation type="submission" date="2025-09" db="UniProtKB">
        <authorList>
            <consortium name="Ensembl"/>
        </authorList>
    </citation>
    <scope>IDENTIFICATION</scope>
    <source>
        <strain evidence="3">Guanapo</strain>
    </source>
</reference>
<dbReference type="Ensembl" id="ENSPRET00000014653.1">
    <property type="protein sequence ID" value="ENSPREP00000014507.1"/>
    <property type="gene ID" value="ENSPREG00000009817.1"/>
</dbReference>
<sequence>MTSDPQLDFFHKLGFSTAQVRAVQRKFGADTDKVLGELVRVGAGPRTAVSVLVPRGDAEAPGPELLVPVPDPLTRNQNRDVEDRDALRAVVIDGSNVAMRDGNLNSAQPLHAGSDTPRLLLLYANLMCLFGARQEPAWRQEPARRPPQKARPSGPSGPSGRFPATGWQEETILLKRLFISPGSETRRSCFKHPNHLKADH</sequence>
<protein>
    <recommendedName>
        <fullName evidence="2">Rege-1 UBA-like domain-containing protein</fullName>
    </recommendedName>
</protein>
<evidence type="ECO:0000313" key="4">
    <source>
        <dbReference type="Proteomes" id="UP000242638"/>
    </source>
</evidence>
<evidence type="ECO:0000313" key="3">
    <source>
        <dbReference type="Ensembl" id="ENSPREP00000014507.1"/>
    </source>
</evidence>
<keyword evidence="4" id="KW-1185">Reference proteome</keyword>
<reference evidence="3" key="2">
    <citation type="submission" date="2025-08" db="UniProtKB">
        <authorList>
            <consortium name="Ensembl"/>
        </authorList>
    </citation>
    <scope>IDENTIFICATION</scope>
    <source>
        <strain evidence="3">Guanapo</strain>
    </source>
</reference>
<dbReference type="InterPro" id="IPR040546">
    <property type="entry name" value="Rege-1_UBA-like"/>
</dbReference>
<dbReference type="Bgee" id="ENSPREG00000009817">
    <property type="expression patterns" value="Expressed in caudal fin"/>
</dbReference>
<evidence type="ECO:0000256" key="1">
    <source>
        <dbReference type="SAM" id="MobiDB-lite"/>
    </source>
</evidence>
<organism evidence="3 4">
    <name type="scientific">Poecilia reticulata</name>
    <name type="common">Guppy</name>
    <name type="synonym">Acanthophacelus reticulatus</name>
    <dbReference type="NCBI Taxonomy" id="8081"/>
    <lineage>
        <taxon>Eukaryota</taxon>
        <taxon>Metazoa</taxon>
        <taxon>Chordata</taxon>
        <taxon>Craniata</taxon>
        <taxon>Vertebrata</taxon>
        <taxon>Euteleostomi</taxon>
        <taxon>Actinopterygii</taxon>
        <taxon>Neopterygii</taxon>
        <taxon>Teleostei</taxon>
        <taxon>Neoteleostei</taxon>
        <taxon>Acanthomorphata</taxon>
        <taxon>Ovalentaria</taxon>
        <taxon>Atherinomorphae</taxon>
        <taxon>Cyprinodontiformes</taxon>
        <taxon>Poeciliidae</taxon>
        <taxon>Poeciliinae</taxon>
        <taxon>Poecilia</taxon>
    </lineage>
</organism>
<evidence type="ECO:0000259" key="2">
    <source>
        <dbReference type="Pfam" id="PF18039"/>
    </source>
</evidence>